<dbReference type="HOGENOM" id="CLU_066049_0_0_1"/>
<dbReference type="OMA" id="KLGWEQY"/>
<evidence type="ECO:0000259" key="1">
    <source>
        <dbReference type="Pfam" id="PF00975"/>
    </source>
</evidence>
<reference evidence="3" key="2">
    <citation type="submission" date="2013-04" db="EMBL/GenBank/DDBJ databases">
        <title>Genomic mechanisms accounting for the adaptation to parasitism in nematode-trapping fungi.</title>
        <authorList>
            <person name="Ahren D.G."/>
        </authorList>
    </citation>
    <scope>NUCLEOTIDE SEQUENCE [LARGE SCALE GENOMIC DNA]</scope>
    <source>
        <strain evidence="3">CBS 200.50</strain>
    </source>
</reference>
<feature type="domain" description="Thioesterase" evidence="1">
    <location>
        <begin position="27"/>
        <end position="128"/>
    </location>
</feature>
<organism evidence="2 3">
    <name type="scientific">Dactylellina haptotyla (strain CBS 200.50)</name>
    <name type="common">Nematode-trapping fungus</name>
    <name type="synonym">Monacrosporium haptotylum</name>
    <dbReference type="NCBI Taxonomy" id="1284197"/>
    <lineage>
        <taxon>Eukaryota</taxon>
        <taxon>Fungi</taxon>
        <taxon>Dikarya</taxon>
        <taxon>Ascomycota</taxon>
        <taxon>Pezizomycotina</taxon>
        <taxon>Orbiliomycetes</taxon>
        <taxon>Orbiliales</taxon>
        <taxon>Orbiliaceae</taxon>
        <taxon>Dactylellina</taxon>
    </lineage>
</organism>
<dbReference type="eggNOG" id="ENOG502S3GI">
    <property type="taxonomic scope" value="Eukaryota"/>
</dbReference>
<dbReference type="Pfam" id="PF00975">
    <property type="entry name" value="Thioesterase"/>
    <property type="match status" value="1"/>
</dbReference>
<accession>S8BJ05</accession>
<evidence type="ECO:0000313" key="2">
    <source>
        <dbReference type="EMBL" id="EPS39323.1"/>
    </source>
</evidence>
<dbReference type="InterPro" id="IPR001031">
    <property type="entry name" value="Thioesterase"/>
</dbReference>
<evidence type="ECO:0000313" key="3">
    <source>
        <dbReference type="Proteomes" id="UP000015100"/>
    </source>
</evidence>
<dbReference type="Proteomes" id="UP000015100">
    <property type="component" value="Unassembled WGS sequence"/>
</dbReference>
<reference evidence="2 3" key="1">
    <citation type="journal article" date="2013" name="PLoS Genet.">
        <title>Genomic mechanisms accounting for the adaptation to parasitism in nematode-trapping fungi.</title>
        <authorList>
            <person name="Meerupati T."/>
            <person name="Andersson K.M."/>
            <person name="Friman E."/>
            <person name="Kumar D."/>
            <person name="Tunlid A."/>
            <person name="Ahren D."/>
        </authorList>
    </citation>
    <scope>NUCLEOTIDE SEQUENCE [LARGE SCALE GENOMIC DNA]</scope>
    <source>
        <strain evidence="2 3">CBS 200.50</strain>
    </source>
</reference>
<dbReference type="Gene3D" id="3.40.50.1820">
    <property type="entry name" value="alpha/beta hydrolase"/>
    <property type="match status" value="1"/>
</dbReference>
<dbReference type="SUPFAM" id="SSF53474">
    <property type="entry name" value="alpha/beta-Hydrolases"/>
    <property type="match status" value="1"/>
</dbReference>
<sequence length="293" mass="32750">MSANEHSQTSFFERNPSVIQPYGNGIPLVLIHDGGGTTYSYYGLRNLDRPVYGIHNPRFYTCRPFKGGIMEMARIYTQLIELAGIDGPFIIGGWSLGGLIALEITRILGTYPYGPIAGTVMIDTPCPVPSSVPASEPQLRFHENCRLEIKKLVQQNMKVAVGMLDRYQPPLNVSDWSYEDEQDYTLLDSASDTRFLPHVVLLKAQGYAPTLNQTEASSSIVNSARVDYFRDFTALGWEKAEEPLVSEVLLIPGNHYDLFMDENVKSSSNAIRKACDNLEADLYETRHNNSDSD</sequence>
<comment type="caution">
    <text evidence="2">The sequence shown here is derived from an EMBL/GenBank/DDBJ whole genome shotgun (WGS) entry which is preliminary data.</text>
</comment>
<proteinExistence type="predicted"/>
<protein>
    <recommendedName>
        <fullName evidence="1">Thioesterase domain-containing protein</fullName>
    </recommendedName>
</protein>
<keyword evidence="3" id="KW-1185">Reference proteome</keyword>
<dbReference type="OrthoDB" id="10253869at2759"/>
<dbReference type="AlphaFoldDB" id="S8BJ05"/>
<dbReference type="InterPro" id="IPR029058">
    <property type="entry name" value="AB_hydrolase_fold"/>
</dbReference>
<dbReference type="STRING" id="1284197.S8BJ05"/>
<gene>
    <name evidence="2" type="ORF">H072_6933</name>
</gene>
<name>S8BJ05_DACHA</name>
<dbReference type="EMBL" id="AQGS01000479">
    <property type="protein sequence ID" value="EPS39323.1"/>
    <property type="molecule type" value="Genomic_DNA"/>
</dbReference>